<feature type="domain" description="Carrier" evidence="4">
    <location>
        <begin position="3138"/>
        <end position="3212"/>
    </location>
</feature>
<dbReference type="NCBIfam" id="TIGR01733">
    <property type="entry name" value="AA-adenyl-dom"/>
    <property type="match status" value="4"/>
</dbReference>
<dbReference type="InterPro" id="IPR001031">
    <property type="entry name" value="Thioesterase"/>
</dbReference>
<dbReference type="PROSITE" id="PS50075">
    <property type="entry name" value="CARRIER"/>
    <property type="match status" value="4"/>
</dbReference>
<comment type="cofactor">
    <cofactor evidence="1">
        <name>pantetheine 4'-phosphate</name>
        <dbReference type="ChEBI" id="CHEBI:47942"/>
    </cofactor>
</comment>
<reference evidence="5" key="1">
    <citation type="journal article" date="2021" name="Microorganisms">
        <title>The Ever-Expanding Pseudomonas Genus: Description of 43 New Species and Partition of the Pseudomonas putida Group.</title>
        <authorList>
            <person name="Girard L."/>
            <person name="Lood C."/>
            <person name="Hofte M."/>
            <person name="Vandamme P."/>
            <person name="Rokni-Zadeh H."/>
            <person name="van Noort V."/>
            <person name="Lavigne R."/>
            <person name="De Mot R."/>
        </authorList>
    </citation>
    <scope>NUCLEOTIDE SEQUENCE</scope>
    <source>
        <strain evidence="5">COW39</strain>
    </source>
</reference>
<dbReference type="PANTHER" id="PTHR45527">
    <property type="entry name" value="NONRIBOSOMAL PEPTIDE SYNTHETASE"/>
    <property type="match status" value="1"/>
</dbReference>
<keyword evidence="6" id="KW-1185">Reference proteome</keyword>
<dbReference type="InterPro" id="IPR010071">
    <property type="entry name" value="AA_adenyl_dom"/>
</dbReference>
<proteinExistence type="predicted"/>
<gene>
    <name evidence="5" type="ORF">KSS95_14265</name>
</gene>
<evidence type="ECO:0000259" key="4">
    <source>
        <dbReference type="PROSITE" id="PS50075"/>
    </source>
</evidence>
<feature type="domain" description="Carrier" evidence="4">
    <location>
        <begin position="2088"/>
        <end position="2163"/>
    </location>
</feature>
<dbReference type="NCBIfam" id="NF003417">
    <property type="entry name" value="PRK04813.1"/>
    <property type="match status" value="4"/>
</dbReference>
<dbReference type="PROSITE" id="PS00012">
    <property type="entry name" value="PHOSPHOPANTETHEINE"/>
    <property type="match status" value="4"/>
</dbReference>
<dbReference type="CDD" id="cd19531">
    <property type="entry name" value="LCL_NRPS-like"/>
    <property type="match status" value="2"/>
</dbReference>
<evidence type="ECO:0000313" key="5">
    <source>
        <dbReference type="EMBL" id="QXH33345.1"/>
    </source>
</evidence>
<accession>A0ABX8M4S2</accession>
<dbReference type="InterPro" id="IPR020806">
    <property type="entry name" value="PKS_PP-bd"/>
</dbReference>
<dbReference type="PROSITE" id="PS00455">
    <property type="entry name" value="AMP_BINDING"/>
    <property type="match status" value="4"/>
</dbReference>
<organism evidence="5 6">
    <name type="scientific">Pseudomonas muyukensis</name>
    <dbReference type="NCBI Taxonomy" id="2842357"/>
    <lineage>
        <taxon>Bacteria</taxon>
        <taxon>Pseudomonadati</taxon>
        <taxon>Pseudomonadota</taxon>
        <taxon>Gammaproteobacteria</taxon>
        <taxon>Pseudomonadales</taxon>
        <taxon>Pseudomonadaceae</taxon>
        <taxon>Pseudomonas</taxon>
    </lineage>
</organism>
<dbReference type="InterPro" id="IPR009081">
    <property type="entry name" value="PP-bd_ACP"/>
</dbReference>
<keyword evidence="2" id="KW-0596">Phosphopantetheine</keyword>
<dbReference type="InterPro" id="IPR001242">
    <property type="entry name" value="Condensation_dom"/>
</dbReference>
<dbReference type="Proteomes" id="UP001047646">
    <property type="component" value="Chromosome"/>
</dbReference>
<dbReference type="PANTHER" id="PTHR45527:SF1">
    <property type="entry name" value="FATTY ACID SYNTHASE"/>
    <property type="match status" value="1"/>
</dbReference>
<feature type="domain" description="Carrier" evidence="4">
    <location>
        <begin position="1048"/>
        <end position="1123"/>
    </location>
</feature>
<dbReference type="SMART" id="SM00824">
    <property type="entry name" value="PKS_TE"/>
    <property type="match status" value="1"/>
</dbReference>
<dbReference type="Pfam" id="PF00550">
    <property type="entry name" value="PP-binding"/>
    <property type="match status" value="4"/>
</dbReference>
<dbReference type="CDD" id="cd17651">
    <property type="entry name" value="A_NRPS_VisG_like"/>
    <property type="match status" value="2"/>
</dbReference>
<evidence type="ECO:0000256" key="1">
    <source>
        <dbReference type="ARBA" id="ARBA00001957"/>
    </source>
</evidence>
<keyword evidence="3" id="KW-0597">Phosphoprotein</keyword>
<evidence type="ECO:0000256" key="3">
    <source>
        <dbReference type="ARBA" id="ARBA00022553"/>
    </source>
</evidence>
<dbReference type="Pfam" id="PF00668">
    <property type="entry name" value="Condensation"/>
    <property type="match status" value="4"/>
</dbReference>
<dbReference type="EMBL" id="CP077073">
    <property type="protein sequence ID" value="QXH33345.1"/>
    <property type="molecule type" value="Genomic_DNA"/>
</dbReference>
<protein>
    <submittedName>
        <fullName evidence="5">Amino acid adenylation domain-containing protein</fullName>
    </submittedName>
</protein>
<dbReference type="Pfam" id="PF00975">
    <property type="entry name" value="Thioesterase"/>
    <property type="match status" value="2"/>
</dbReference>
<dbReference type="CDD" id="cd05930">
    <property type="entry name" value="A_NRPS"/>
    <property type="match status" value="1"/>
</dbReference>
<dbReference type="CDD" id="cd12117">
    <property type="entry name" value="A_NRPS_Srf_like"/>
    <property type="match status" value="1"/>
</dbReference>
<dbReference type="InterPro" id="IPR025110">
    <property type="entry name" value="AMP-bd_C"/>
</dbReference>
<dbReference type="Pfam" id="PF00501">
    <property type="entry name" value="AMP-binding"/>
    <property type="match status" value="4"/>
</dbReference>
<dbReference type="InterPro" id="IPR020845">
    <property type="entry name" value="AMP-binding_CS"/>
</dbReference>
<dbReference type="InterPro" id="IPR020802">
    <property type="entry name" value="TesA-like"/>
</dbReference>
<name>A0ABX8M4S2_9PSED</name>
<evidence type="ECO:0000313" key="6">
    <source>
        <dbReference type="Proteomes" id="UP001047646"/>
    </source>
</evidence>
<dbReference type="RefSeq" id="WP_217847724.1">
    <property type="nucleotide sequence ID" value="NZ_CP077073.1"/>
</dbReference>
<feature type="domain" description="Carrier" evidence="4">
    <location>
        <begin position="4200"/>
        <end position="4274"/>
    </location>
</feature>
<sequence>MSINQLLATLAAHDVQLALKDGQLAVQGNRQALSDANLVAQLREHKPALLALLASGEYVASRHGAVVVPDNRIPADCTRITPELLSLVELDQASLDRLVAAVPGGAANVQDIYPLLPLQQGMLFHHASAGEHDPYVMQARFVFADESRVQAFAEALQGVIDRHDILRTSVHWKEVETPLQVVWRQARLRVIQLAPGQAPESGFDLAQAPLIRLQCQAPDSAGRIGAILQFHHLAMDHSALEVVRHEMLAYLLGDTTQLGRPVPFRNHVAQALLGVGEAEHEAFFRDMLGAIEVPTLAYGLADVQGDGAALNEHALDLDLALCQALRGQARAQGVSVASLFHLAWARVLGGLTGQQQVVFGTVLMGRLLGAEATDRALGIFINTLPLRVDLDGADLGAAIKATHQRLSTLMRHEHAPLALAQRCSGVAAPTPLFNALLNYRHSAASGAEDVRRAGWAGIEIVHAAEATNYPLTLSVDDFGEAFRLTLLASPEVPAQRVCAYLEHTLRSLLAALAQGGSAAVGALPMLPASERAELLEGFNQTPGGATTPGTLHARIEAVAQAHPQASAATCQGQTLSYAELNSRANALAHHLIGLGVRADDRVAVLARRGLDTLVGLLAVLKAGAGYVPVDPAHPDERVHYLLADSAPVVVLTQHALRSRLGPLDVPVLALDQADWPARADDPQVSGLHAGHLAYVIYTSGSTGQPKGVMVEHRTLNNLVDWHCRAFDLCLGRHTSSLAGFGFDAMAWELWPALASGALLHLAPPGEGHEDLDAMLAWWRAQPLDVSFLPTPVAEYAFSHQLGHPTLRTLLIGGDRLRQFNRTQTFAVVNNYGPTETTVVASSGLVAAEGALHIGRPVDNARLYVLDANLQPLPLGVPGELYIGGAGVARGYLNRPALTAERFLDDPFDPGLGARMYRTGDLVRWLADGTLDYLGRNDDQVKIRGVRIELGEIESRLASLPGINEAVVLAREDQPGQPRLVAYFTPQAGVEAPQPEQLRGQLLAHLPEYMVPLAFVLLAALPLTANGKLDRRALPAPQRSALFEQAYVAPEGELETALAGLWAELLQVERVGRHDHFFALGGHSLLAMRMVSQVRLRLGVELALAELFANAELAAVAQVLAGAGRSTLPVIVPVARDQALPLSFAQQRLWFLAQLEGGNQAYNVPLALGLRGELNVDALERALLCIVARHETLRSRFVARGDSAEVELLGTPQAGWLRRQVLAADALGAWLQDEALAPFDLVAGPPVRANLLQLGEQQHVLVLTVHHIAADGWSLGVLTGELGALYPALRAGHADPLPALAIQYGDYAVWQRRWLAGEQLQRQADYWREALDGAPTLLSLPCDRPRPARQDFSGASLALRLDERLGAGLRALAQRHQATLYMVLLGAWATTLARLAGQPEVVVGCPVAGRGSAELEPLVGLFVNTLAVRVDTTAAPSTEALLGQVKARLLQAQAHQDLPFEQVVEIVRPARSLAHTPLFQTTLNWQAGAAAALSLEGVQLEAVAQTNQVAKFDLSLSLGEQGEALVGSLEYATALFDEARVQRIAGYFQTLLQAMLANDQQALAEVALVGEAERQRLLHGLNNSRRLLPQGQTVHGLIETQAARAGQAVAAVVDGQSLSYGELNARANALAHHLIAQGVRPDQRVAVVARRGLDTLVALLAVLKAGAGYVPVDPAHPDERLRYLLADSAPTVVLAQQALGERLQGLSVPLLALDRPDWPARADNPRVAGLGVNQLAYVIYTSGSTGEPKGVMVEHQSLANLVHWHCKAFELGAGDHTASVAGFGFDAMAWEVWPALCAGAVLHLPPATLGNEQLDALLAWWLEQPLKVAFLPTPVAEYAFAQGLRHPTLRTLLIGGDRLRQFHSDPGCVVVNNYGPTEATVVASSGLVVPGGTLDIGRPIANARLYLLDEARQLVPMGSTGELYVGGAGVARGYLHRAELTAERFLDDPFSEVPGARMYRTGDLARWNADGTLDYQGRNDDQVKIRGLRIELGEIEAQLLRLPGIDEALVLAREEAPGQPRLLAWFIAQGEAPSAAELRASLAEHLPAYMLPAALVRLDSWPLTANGKVDRRALPMPEREALASQAHEAPEGALECALAELWAELLQVEQVGRHDRFFELGGHSLLAMRMVGQLRQRLGLELGLGQLFADDRLLALAAALQGAASSTLPAIEAAPRGQSQPLSFAQQRLWFLAQMDDASAAYHIPLGLELRGPLDRPALERALARIVERHESLRSHFAQEGAEARVRVAPGNGGFSLGWHDLRGQGQALAGLLREEALLPFDLAHQLPIRGRLLCLDSERHALLLTLHHIVADGGSMGVFTQELAALYQAFSSGLADPLPALAIQYGDYAIWQRRWLAGDELQRQAEYWRQALAAAPLLLTLPSDRPRPARQDYQGERVEVRLDRRLSAELKALCQRHAITPFMLFGAAWAVLLARLSGQAEVVIGTPVANRRHAEVEGLIGLFVNALALRIDTAGSPDVAALLARVKACVSQAQDHQDIPFEQVVELLQPPRSLAHTPLYQVSLAWNGAPGEALRLGELQLAPLGTPQAIAKFDLTLSLGETADGFAGALEYATALFDRATIERHVGYLEQLLWAFAGSDQAVPARVELLSASERRQELVSCNASELVGGLQQPLQALFEAQVVRAPQAIAVQAEDGQLSYQQLNEAANRLAHELIARGVQPDSRVAVCLARGPQLLVGLLAVLKAGGAYVPLDPGYPDERLAYMLADSAPLALLVDASSRGRFAASLLPRLDLDQPSWAMRPPHNPQVKGLGARQLAYVIYTSGSTGTPKGVMVEHRSLCNLVHWSSRLIAPSAEGALLHKTPVSFDASVWELFWPLCAGLRLVLARPDGQRDPAYLAEVIQRRRVGVVQFVPALLQQFLALEASAACDSLTDIVCGGGELTSALLQQLRARLPKVRLHNVYGPTETTVDCSVWTLEPSQPLPAGAPPIGRPIANTRLYVLDAQGLPVPRGVVGELYIAGVGVARGYLGLPELDAERFADSPFVLGERIYRSGDLVRRRADGELEFLGRNDFQVKLHGLRIELGEIEACLARHGAVREVAVLLRGERLVAWLTLREGASAPGIEALRKHALAQLPDYMVPAAYVTLPAMPLSANGKLDRQALPEPGAEAVLSRAYEAPRGEAEIQLAALWAELLNVPRVGRHDHFFELGGHSLLAVTLIARLRAQGLQADIRVLFAEPTLAALAATLGHGAGPQVPANRIAADCQHITPQLLPLVQLEQAAIDGIVAQVPGGAANVQDIYPLGPLQAGILYHHLASEGDDPYLLQARFAVADRGRLLALHQALEQVIARHDILRSALAWEGLAQPLQVVWRQAPLPLVEVADDQSPALRLDLTCAPLLRLQYSQHRQTGAITATLLFHHLVMDHVAQDVLRAELQACLLGQQHQLPAPVPYRNYIAQVLQGAGEAQHEAFFREQLGDIDEPTLPYGAQAQPHPDGLAEAQHWLPAGMALRVREQARQLGVGAASLMHLAWGLVLGQLSGRTSVVFGTVLLGRLHGGEGIERALGVFINTLPLRLDVGLLPVREALLDTHRRLTGLLVHEHAQLALAQRCSALPAGAPLFSALLNYRHSASALAGDTAAGQAWAGIELLHAEERSNYPLALSIDDLGEAFSLSAQCAPGIDAQRLCAYFEQALAGLLEALAHDPEQGMEGISIVPDAERQRLVGDYNATARDYPRELPVQRLFEQRVARHPLALAAVHDERQLSYGELNEQANRLAHWLIGEGLKPGEHVAILLPRSLTLLVAQLAVLKCAAIYVPLDSNAPAERQAFMAQDCQAVALLTLASMAGDCAVRRIDLDCLALDDQPGHNPGLAVDAGAVAYVMYTSGSTGTPKGVRVAHRGIARLVLNNGYADFNAEDRLAFVANPAFDAATMDVWGALLNGGQVLVIDQQTLLEPAQFGAALRDGGASVLFVTTALFNQYVQLIPEALAGLRILLCGGERGEPGAFRALLAQAPGLRLVHCYGPTETTTYATTHAVTTLAPGAEHVPIGRPIGNTTVYVLDPQGRVVPEGVTGELYIGGDGVALGYLNRPQLSAERFVDDPFAQHAGARLYRTGDLARWRADGLLECLGRSDDQVKIRGFRIELGEIEQQLAQCPGLDEVVVMALRLEQGPLRLVAWFTRHDPALDGPALRAFLRERLPEYMLPAAFVALPALPLTNNGKVDRKALPLPGAQDLAVAAFEAPLGEREQALAALWAQVLEVERVGRHDSFFELGGHSLLAIRLVSAMEHAGLCTTLAELFQYPSVAALGERLGQRAAPQQDPSLVTVRASGSGPALFLIHEFSGLDLYFPVLGRHIPGDFPIYGLPGVPVGEAQLQTLECLAARLVQRLRAVQPQGPYRLAGWSFGGVLAFEVAAQLLGADQAVAFVGLIDTYVPRLSDQGKARWHGPHLAEAQLLLHCREHWRAQGAAGAAQLADVEALEPGALAFDALLGHCRARQLLVPGLAQASDAQLRHFFARHVAHGHALAHYHLAPLPIPLHLFQAELRTGAIACDSPTLGWAEALPGQVLHCHGVPGDHQSMVQEPQVAVLGQAIGQALAAAQAPALPAHQPLLAIQSGSPGHVPVFCVPGAGDSVTSFIGLAEALGPDWPVLGLQARGLAAGEVPHCEVEAAAECHLQAIEAFHPDGPLNLVGHSFGGWVAHALALRLQAKGREVRSLTLIDSEAPGGAGSCAKPHTFTAALQRLVASLQLSTGKSLGIDAQAFAEADDQAQLAQLHAAMVRIGLMPARSTAQALAGVTRTFATALRTVYRPVAGFNGLARLVLVADPSLDAAGNQREQVAMQEGWRQLLPQLEVWQGPGNHFSILKVPDVFSLAAWWHDGQALAAKAGLN</sequence>
<dbReference type="CDD" id="cd19544">
    <property type="entry name" value="E-C_NRPS"/>
    <property type="match status" value="2"/>
</dbReference>
<dbReference type="SMART" id="SM00823">
    <property type="entry name" value="PKS_PP"/>
    <property type="match status" value="4"/>
</dbReference>
<evidence type="ECO:0000256" key="2">
    <source>
        <dbReference type="ARBA" id="ARBA00022450"/>
    </source>
</evidence>
<dbReference type="InterPro" id="IPR000873">
    <property type="entry name" value="AMP-dep_synth/lig_dom"/>
</dbReference>
<dbReference type="InterPro" id="IPR006162">
    <property type="entry name" value="Ppantetheine_attach_site"/>
</dbReference>
<dbReference type="Pfam" id="PF13193">
    <property type="entry name" value="AMP-binding_C"/>
    <property type="match status" value="4"/>
</dbReference>